<dbReference type="InterPro" id="IPR002569">
    <property type="entry name" value="Met_Sox_Rdtase_MsrA_dom"/>
</dbReference>
<evidence type="ECO:0000256" key="1">
    <source>
        <dbReference type="ARBA" id="ARBA00023002"/>
    </source>
</evidence>
<dbReference type="AlphaFoldDB" id="A0A075FML7"/>
<keyword evidence="1 2" id="KW-0560">Oxidoreductase</keyword>
<sequence>MAQAMFGAGCFWGVEYNFAKIEGVNEAISGYSGGKVDNPTYEQVCTNTTDHAEVVLVDFDPDTVSYEHLLEVFWGKHDPTTLNRQGPDAGTQYRSAIFYFDDEQKDKAAKSLQKRQTDIGSRKIVTEITKASDFWRAEEYHQKYFEKHGGGH</sequence>
<dbReference type="Gene3D" id="3.30.1060.10">
    <property type="entry name" value="Peptide methionine sulphoxide reductase MsrA"/>
    <property type="match status" value="1"/>
</dbReference>
<proteinExistence type="inferred from homology"/>
<gene>
    <name evidence="2 4" type="primary">msrA</name>
</gene>
<dbReference type="Pfam" id="PF01625">
    <property type="entry name" value="PMSR"/>
    <property type="match status" value="1"/>
</dbReference>
<dbReference type="NCBIfam" id="TIGR00401">
    <property type="entry name" value="msrA"/>
    <property type="match status" value="1"/>
</dbReference>
<dbReference type="EC" id="1.8.4.11" evidence="2"/>
<feature type="domain" description="Peptide methionine sulphoxide reductase MsrA" evidence="3">
    <location>
        <begin position="3"/>
        <end position="150"/>
    </location>
</feature>
<comment type="catalytic activity">
    <reaction evidence="2">
        <text>L-methionyl-[protein] + [thioredoxin]-disulfide + H2O = L-methionyl-(S)-S-oxide-[protein] + [thioredoxin]-dithiol</text>
        <dbReference type="Rhea" id="RHEA:14217"/>
        <dbReference type="Rhea" id="RHEA-COMP:10698"/>
        <dbReference type="Rhea" id="RHEA-COMP:10700"/>
        <dbReference type="Rhea" id="RHEA-COMP:12313"/>
        <dbReference type="Rhea" id="RHEA-COMP:12315"/>
        <dbReference type="ChEBI" id="CHEBI:15377"/>
        <dbReference type="ChEBI" id="CHEBI:16044"/>
        <dbReference type="ChEBI" id="CHEBI:29950"/>
        <dbReference type="ChEBI" id="CHEBI:44120"/>
        <dbReference type="ChEBI" id="CHEBI:50058"/>
        <dbReference type="EC" id="1.8.4.11"/>
    </reaction>
</comment>
<evidence type="ECO:0000313" key="4">
    <source>
        <dbReference type="EMBL" id="AIE92800.1"/>
    </source>
</evidence>
<accession>A0A075FML7</accession>
<dbReference type="SUPFAM" id="SSF55068">
    <property type="entry name" value="Peptide methionine sulfoxide reductase"/>
    <property type="match status" value="1"/>
</dbReference>
<dbReference type="PANTHER" id="PTHR43774:SF1">
    <property type="entry name" value="PEPTIDE METHIONINE SULFOXIDE REDUCTASE MSRA 2"/>
    <property type="match status" value="1"/>
</dbReference>
<evidence type="ECO:0000256" key="2">
    <source>
        <dbReference type="HAMAP-Rule" id="MF_01401"/>
    </source>
</evidence>
<dbReference type="HAMAP" id="MF_01401">
    <property type="entry name" value="MsrA"/>
    <property type="match status" value="1"/>
</dbReference>
<organism evidence="4">
    <name type="scientific">uncultured marine group II/III euryarchaeote AD1000_28_C09</name>
    <dbReference type="NCBI Taxonomy" id="1457746"/>
    <lineage>
        <taxon>Archaea</taxon>
        <taxon>Methanobacteriati</taxon>
        <taxon>Methanobacteriota</taxon>
        <taxon>environmental samples</taxon>
    </lineage>
</organism>
<dbReference type="GO" id="GO:0008113">
    <property type="term" value="F:peptide-methionine (S)-S-oxide reductase activity"/>
    <property type="evidence" value="ECO:0007669"/>
    <property type="project" value="UniProtKB-UniRule"/>
</dbReference>
<protein>
    <recommendedName>
        <fullName evidence="2">Peptide methionine sulfoxide reductase MsrA</fullName>
        <shortName evidence="2">Protein-methionine-S-oxide reductase</shortName>
        <ecNumber evidence="2">1.8.4.11</ecNumber>
    </recommendedName>
    <alternativeName>
        <fullName evidence="2">Peptide-methionine (S)-S-oxide reductase</fullName>
        <shortName evidence="2">Peptide Met(O) reductase</shortName>
    </alternativeName>
</protein>
<evidence type="ECO:0000259" key="3">
    <source>
        <dbReference type="Pfam" id="PF01625"/>
    </source>
</evidence>
<reference evidence="4" key="1">
    <citation type="journal article" date="2014" name="Genome Biol. Evol.">
        <title>Pangenome evidence for extensive interdomain horizontal transfer affecting lineage core and shell genes in uncultured planktonic thaumarchaeota and euryarchaeota.</title>
        <authorList>
            <person name="Deschamps P."/>
            <person name="Zivanovic Y."/>
            <person name="Moreira D."/>
            <person name="Rodriguez-Valera F."/>
            <person name="Lopez-Garcia P."/>
        </authorList>
    </citation>
    <scope>NUCLEOTIDE SEQUENCE</scope>
</reference>
<dbReference type="GO" id="GO:0033744">
    <property type="term" value="F:L-methionine:thioredoxin-disulfide S-oxidoreductase activity"/>
    <property type="evidence" value="ECO:0007669"/>
    <property type="project" value="RHEA"/>
</dbReference>
<comment type="similarity">
    <text evidence="2">Belongs to the MsrA Met sulfoxide reductase family.</text>
</comment>
<comment type="function">
    <text evidence="2">Has an important function as a repair enzyme for proteins that have been inactivated by oxidation. Catalyzes the reversible oxidation-reduction of methionine sulfoxide in proteins to methionine.</text>
</comment>
<comment type="catalytic activity">
    <reaction evidence="2">
        <text>[thioredoxin]-disulfide + L-methionine + H2O = L-methionine (S)-S-oxide + [thioredoxin]-dithiol</text>
        <dbReference type="Rhea" id="RHEA:19993"/>
        <dbReference type="Rhea" id="RHEA-COMP:10698"/>
        <dbReference type="Rhea" id="RHEA-COMP:10700"/>
        <dbReference type="ChEBI" id="CHEBI:15377"/>
        <dbReference type="ChEBI" id="CHEBI:29950"/>
        <dbReference type="ChEBI" id="CHEBI:50058"/>
        <dbReference type="ChEBI" id="CHEBI:57844"/>
        <dbReference type="ChEBI" id="CHEBI:58772"/>
        <dbReference type="EC" id="1.8.4.11"/>
    </reaction>
</comment>
<name>A0A075FML7_9EURY</name>
<dbReference type="PANTHER" id="PTHR43774">
    <property type="entry name" value="PEPTIDE METHIONINE SULFOXIDE REDUCTASE"/>
    <property type="match status" value="1"/>
</dbReference>
<dbReference type="InterPro" id="IPR036509">
    <property type="entry name" value="Met_Sox_Rdtase_MsrA_sf"/>
</dbReference>
<dbReference type="EMBL" id="KF900376">
    <property type="protein sequence ID" value="AIE92800.1"/>
    <property type="molecule type" value="Genomic_DNA"/>
</dbReference>
<feature type="active site" evidence="2">
    <location>
        <position position="10"/>
    </location>
</feature>